<dbReference type="AlphaFoldDB" id="A0A1E3QXJ1"/>
<name>A0A1E3QXJ1_9ASCO</name>
<accession>A0A1E3QXJ1</accession>
<evidence type="ECO:0000313" key="2">
    <source>
        <dbReference type="Proteomes" id="UP000094336"/>
    </source>
</evidence>
<organism evidence="1 2">
    <name type="scientific">Babjeviella inositovora NRRL Y-12698</name>
    <dbReference type="NCBI Taxonomy" id="984486"/>
    <lineage>
        <taxon>Eukaryota</taxon>
        <taxon>Fungi</taxon>
        <taxon>Dikarya</taxon>
        <taxon>Ascomycota</taxon>
        <taxon>Saccharomycotina</taxon>
        <taxon>Pichiomycetes</taxon>
        <taxon>Serinales incertae sedis</taxon>
        <taxon>Babjeviella</taxon>
    </lineage>
</organism>
<reference evidence="2" key="1">
    <citation type="submission" date="2016-05" db="EMBL/GenBank/DDBJ databases">
        <title>Comparative genomics of biotechnologically important yeasts.</title>
        <authorList>
            <consortium name="DOE Joint Genome Institute"/>
            <person name="Riley R."/>
            <person name="Haridas S."/>
            <person name="Wolfe K.H."/>
            <person name="Lopes M.R."/>
            <person name="Hittinger C.T."/>
            <person name="Goker M."/>
            <person name="Salamov A."/>
            <person name="Wisecaver J."/>
            <person name="Long T.M."/>
            <person name="Aerts A.L."/>
            <person name="Barry K."/>
            <person name="Choi C."/>
            <person name="Clum A."/>
            <person name="Coughlan A.Y."/>
            <person name="Deshpande S."/>
            <person name="Douglass A.P."/>
            <person name="Hanson S.J."/>
            <person name="Klenk H.-P."/>
            <person name="Labutti K."/>
            <person name="Lapidus A."/>
            <person name="Lindquist E."/>
            <person name="Lipzen A."/>
            <person name="Meier-Kolthoff J.P."/>
            <person name="Ohm R.A."/>
            <person name="Otillar R.P."/>
            <person name="Pangilinan J."/>
            <person name="Peng Y."/>
            <person name="Rokas A."/>
            <person name="Rosa C.A."/>
            <person name="Scheuner C."/>
            <person name="Sibirny A.A."/>
            <person name="Slot J.C."/>
            <person name="Stielow J.B."/>
            <person name="Sun H."/>
            <person name="Kurtzman C.P."/>
            <person name="Blackwell M."/>
            <person name="Grigoriev I.V."/>
            <person name="Jeffries T.W."/>
        </authorList>
    </citation>
    <scope>NUCLEOTIDE SEQUENCE [LARGE SCALE GENOMIC DNA]</scope>
    <source>
        <strain evidence="2">NRRL Y-12698</strain>
    </source>
</reference>
<protein>
    <submittedName>
        <fullName evidence="1">Uncharacterized protein</fullName>
    </submittedName>
</protein>
<dbReference type="GeneID" id="30150421"/>
<gene>
    <name evidence="1" type="ORF">BABINDRAFT_71363</name>
</gene>
<evidence type="ECO:0000313" key="1">
    <source>
        <dbReference type="EMBL" id="ODQ82388.1"/>
    </source>
</evidence>
<dbReference type="EMBL" id="KV454426">
    <property type="protein sequence ID" value="ODQ82388.1"/>
    <property type="molecule type" value="Genomic_DNA"/>
</dbReference>
<sequence>MVPLLRYALDILSKFLAFPGLNLSQFYRNQLSWLLSRICLQTSYIEYGIIRP</sequence>
<dbReference type="Proteomes" id="UP000094336">
    <property type="component" value="Unassembled WGS sequence"/>
</dbReference>
<proteinExistence type="predicted"/>
<dbReference type="RefSeq" id="XP_018987716.1">
    <property type="nucleotide sequence ID" value="XM_019132568.1"/>
</dbReference>
<keyword evidence="2" id="KW-1185">Reference proteome</keyword>